<dbReference type="EMBL" id="JBBKTX010000003">
    <property type="protein sequence ID" value="MFK4751428.1"/>
    <property type="molecule type" value="Genomic_DNA"/>
</dbReference>
<name>A0ABW8NER9_9GAMM</name>
<accession>A0ABW8NER9</accession>
<evidence type="ECO:0000313" key="3">
    <source>
        <dbReference type="Proteomes" id="UP001620597"/>
    </source>
</evidence>
<dbReference type="RefSeq" id="WP_416204886.1">
    <property type="nucleotide sequence ID" value="NZ_JBBKTX010000003.1"/>
</dbReference>
<dbReference type="Proteomes" id="UP001620597">
    <property type="component" value="Unassembled WGS sequence"/>
</dbReference>
<keyword evidence="3" id="KW-1185">Reference proteome</keyword>
<proteinExistence type="predicted"/>
<feature type="transmembrane region" description="Helical" evidence="1">
    <location>
        <begin position="38"/>
        <end position="55"/>
    </location>
</feature>
<organism evidence="2 3">
    <name type="scientific">Oceanobacter antarcticus</name>
    <dbReference type="NCBI Taxonomy" id="3133425"/>
    <lineage>
        <taxon>Bacteria</taxon>
        <taxon>Pseudomonadati</taxon>
        <taxon>Pseudomonadota</taxon>
        <taxon>Gammaproteobacteria</taxon>
        <taxon>Oceanospirillales</taxon>
        <taxon>Oceanospirillaceae</taxon>
        <taxon>Oceanobacter</taxon>
    </lineage>
</organism>
<sequence>MSPLSWCRRVWFMFDKNNLDGEINSMLQEHKSYIIKETAINSVVSGLLSVFFAWMLFSNVESIELWGTSGLAADFVPQTFVITLMSVLALGFITRKRVASGSVLPLENGKSMLPGNIIIRSLFVAVVVTIVSAPVAIFILSIAWNDSMTLSSIYLVKGFYGFMIAMAVTPTALRTALADKTK</sequence>
<gene>
    <name evidence="2" type="ORF">WG929_03295</name>
</gene>
<evidence type="ECO:0000256" key="1">
    <source>
        <dbReference type="SAM" id="Phobius"/>
    </source>
</evidence>
<feature type="transmembrane region" description="Helical" evidence="1">
    <location>
        <begin position="75"/>
        <end position="93"/>
    </location>
</feature>
<reference evidence="2 3" key="1">
    <citation type="submission" date="2024-03" db="EMBL/GenBank/DDBJ databases">
        <title>High-quality draft genome sequence of Oceanobacter sp. wDCs-4.</title>
        <authorList>
            <person name="Dong C."/>
        </authorList>
    </citation>
    <scope>NUCLEOTIDE SEQUENCE [LARGE SCALE GENOMIC DNA]</scope>
    <source>
        <strain evidence="3">wDCs-4</strain>
    </source>
</reference>
<keyword evidence="1" id="KW-1133">Transmembrane helix</keyword>
<feature type="transmembrane region" description="Helical" evidence="1">
    <location>
        <begin position="159"/>
        <end position="177"/>
    </location>
</feature>
<evidence type="ECO:0000313" key="2">
    <source>
        <dbReference type="EMBL" id="MFK4751428.1"/>
    </source>
</evidence>
<feature type="transmembrane region" description="Helical" evidence="1">
    <location>
        <begin position="122"/>
        <end position="144"/>
    </location>
</feature>
<keyword evidence="1" id="KW-0472">Membrane</keyword>
<protein>
    <submittedName>
        <fullName evidence="2">Uncharacterized protein</fullName>
    </submittedName>
</protein>
<comment type="caution">
    <text evidence="2">The sequence shown here is derived from an EMBL/GenBank/DDBJ whole genome shotgun (WGS) entry which is preliminary data.</text>
</comment>
<keyword evidence="1" id="KW-0812">Transmembrane</keyword>